<proteinExistence type="predicted"/>
<dbReference type="Proteomes" id="UP000230069">
    <property type="component" value="Unassembled WGS sequence"/>
</dbReference>
<accession>A0A2G5DH00</accession>
<dbReference type="InParanoid" id="A0A2G5DH00"/>
<protein>
    <submittedName>
        <fullName evidence="1">Uncharacterized protein</fullName>
    </submittedName>
</protein>
<keyword evidence="2" id="KW-1185">Reference proteome</keyword>
<name>A0A2G5DH00_AQUCA</name>
<evidence type="ECO:0000313" key="1">
    <source>
        <dbReference type="EMBL" id="PIA42799.1"/>
    </source>
</evidence>
<gene>
    <name evidence="1" type="ORF">AQUCO_02000325v1</name>
</gene>
<organism evidence="1 2">
    <name type="scientific">Aquilegia coerulea</name>
    <name type="common">Rocky mountain columbine</name>
    <dbReference type="NCBI Taxonomy" id="218851"/>
    <lineage>
        <taxon>Eukaryota</taxon>
        <taxon>Viridiplantae</taxon>
        <taxon>Streptophyta</taxon>
        <taxon>Embryophyta</taxon>
        <taxon>Tracheophyta</taxon>
        <taxon>Spermatophyta</taxon>
        <taxon>Magnoliopsida</taxon>
        <taxon>Ranunculales</taxon>
        <taxon>Ranunculaceae</taxon>
        <taxon>Thalictroideae</taxon>
        <taxon>Aquilegia</taxon>
    </lineage>
</organism>
<dbReference type="OrthoDB" id="2015333at2759"/>
<reference evidence="1 2" key="1">
    <citation type="submission" date="2017-09" db="EMBL/GenBank/DDBJ databases">
        <title>WGS assembly of Aquilegia coerulea Goldsmith.</title>
        <authorList>
            <person name="Hodges S."/>
            <person name="Kramer E."/>
            <person name="Nordborg M."/>
            <person name="Tomkins J."/>
            <person name="Borevitz J."/>
            <person name="Derieg N."/>
            <person name="Yan J."/>
            <person name="Mihaltcheva S."/>
            <person name="Hayes R.D."/>
            <person name="Rokhsar D."/>
        </authorList>
    </citation>
    <scope>NUCLEOTIDE SEQUENCE [LARGE SCALE GENOMIC DNA]</scope>
    <source>
        <strain evidence="2">cv. Goldsmith</strain>
    </source>
</reference>
<sequence length="73" mass="8580">MYVTIYVKKKKCTFSKGEGIYYLGYPEFQISIHCSSYQLSLTFTNRNSTYSTNQGQIWLGKQSEMDNLCIRSW</sequence>
<dbReference type="AlphaFoldDB" id="A0A2G5DH00"/>
<dbReference type="EMBL" id="KZ305037">
    <property type="protein sequence ID" value="PIA42799.1"/>
    <property type="molecule type" value="Genomic_DNA"/>
</dbReference>
<evidence type="ECO:0000313" key="2">
    <source>
        <dbReference type="Proteomes" id="UP000230069"/>
    </source>
</evidence>